<keyword evidence="3" id="KW-1185">Reference proteome</keyword>
<proteinExistence type="predicted"/>
<feature type="region of interest" description="Disordered" evidence="1">
    <location>
        <begin position="1"/>
        <end position="33"/>
    </location>
</feature>
<protein>
    <submittedName>
        <fullName evidence="2">Uncharacterized protein</fullName>
    </submittedName>
</protein>
<evidence type="ECO:0000313" key="3">
    <source>
        <dbReference type="Proteomes" id="UP000646776"/>
    </source>
</evidence>
<organism evidence="2 3">
    <name type="scientific">Streptomyces phaeofaciens</name>
    <dbReference type="NCBI Taxonomy" id="68254"/>
    <lineage>
        <taxon>Bacteria</taxon>
        <taxon>Bacillati</taxon>
        <taxon>Actinomycetota</taxon>
        <taxon>Actinomycetes</taxon>
        <taxon>Kitasatosporales</taxon>
        <taxon>Streptomycetaceae</taxon>
        <taxon>Streptomyces</taxon>
    </lineage>
</organism>
<dbReference type="EMBL" id="BMSA01000009">
    <property type="protein sequence ID" value="GGT55194.1"/>
    <property type="molecule type" value="Genomic_DNA"/>
</dbReference>
<dbReference type="AlphaFoldDB" id="A0A918HD02"/>
<evidence type="ECO:0000313" key="2">
    <source>
        <dbReference type="EMBL" id="GGT55194.1"/>
    </source>
</evidence>
<feature type="compositionally biased region" description="Basic and acidic residues" evidence="1">
    <location>
        <begin position="1"/>
        <end position="24"/>
    </location>
</feature>
<sequence length="69" mass="7899">MGREERKREETERGELREEKEGAHRRPVIPPMYLGRRGRYDGVIGVDKGSVRTESEEGARPEQDCLNGS</sequence>
<feature type="compositionally biased region" description="Basic and acidic residues" evidence="1">
    <location>
        <begin position="49"/>
        <end position="63"/>
    </location>
</feature>
<evidence type="ECO:0000256" key="1">
    <source>
        <dbReference type="SAM" id="MobiDB-lite"/>
    </source>
</evidence>
<dbReference type="Proteomes" id="UP000646776">
    <property type="component" value="Unassembled WGS sequence"/>
</dbReference>
<reference evidence="2" key="1">
    <citation type="journal article" date="2014" name="Int. J. Syst. Evol. Microbiol.">
        <title>Complete genome sequence of Corynebacterium casei LMG S-19264T (=DSM 44701T), isolated from a smear-ripened cheese.</title>
        <authorList>
            <consortium name="US DOE Joint Genome Institute (JGI-PGF)"/>
            <person name="Walter F."/>
            <person name="Albersmeier A."/>
            <person name="Kalinowski J."/>
            <person name="Ruckert C."/>
        </authorList>
    </citation>
    <scope>NUCLEOTIDE SEQUENCE</scope>
    <source>
        <strain evidence="2">JCM 4125</strain>
    </source>
</reference>
<accession>A0A918HD02</accession>
<reference evidence="2" key="2">
    <citation type="submission" date="2020-09" db="EMBL/GenBank/DDBJ databases">
        <authorList>
            <person name="Sun Q."/>
            <person name="Ohkuma M."/>
        </authorList>
    </citation>
    <scope>NUCLEOTIDE SEQUENCE</scope>
    <source>
        <strain evidence="2">JCM 4125</strain>
    </source>
</reference>
<name>A0A918HD02_9ACTN</name>
<feature type="region of interest" description="Disordered" evidence="1">
    <location>
        <begin position="49"/>
        <end position="69"/>
    </location>
</feature>
<gene>
    <name evidence="2" type="ORF">GCM10010226_35280</name>
</gene>
<comment type="caution">
    <text evidence="2">The sequence shown here is derived from an EMBL/GenBank/DDBJ whole genome shotgun (WGS) entry which is preliminary data.</text>
</comment>